<sequence>MDELTNEQKYTVAKFYKLYMERSNSGQTEEEANNFKDSITAQDDYFCDRKYSDFLENCKVLIDHGYLDGNIMSDRIDNIKVTNKAFTEIEQSFN</sequence>
<gene>
    <name evidence="1" type="ORF">AZE34_02765</name>
    <name evidence="2" type="ORF">J7T32_010860</name>
</gene>
<evidence type="ECO:0000313" key="1">
    <source>
        <dbReference type="EMBL" id="AVI05730.1"/>
    </source>
</evidence>
<proteinExistence type="predicted"/>
<dbReference type="EMBL" id="JAGHKT020000023">
    <property type="protein sequence ID" value="MCM5673232.1"/>
    <property type="molecule type" value="Genomic_DNA"/>
</dbReference>
<protein>
    <recommendedName>
        <fullName evidence="4">Phage protein</fullName>
    </recommendedName>
</protein>
<name>A0A3S7GTX8_STAHO</name>
<keyword evidence="3" id="KW-1185">Reference proteome</keyword>
<evidence type="ECO:0008006" key="4">
    <source>
        <dbReference type="Google" id="ProtNLM"/>
    </source>
</evidence>
<evidence type="ECO:0000313" key="3">
    <source>
        <dbReference type="Proteomes" id="UP000665944"/>
    </source>
</evidence>
<dbReference type="Proteomes" id="UP000665944">
    <property type="component" value="Unassembled WGS sequence"/>
</dbReference>
<reference evidence="2 3" key="2">
    <citation type="submission" date="2022-06" db="EMBL/GenBank/DDBJ databases">
        <title>Staphylococcus hominis ShoR14 genome sequence.</title>
        <authorList>
            <person name="Yeo C.C."/>
            <person name="Chew C.H."/>
            <person name="Che Hamzah A.M."/>
            <person name="Al-Trad E.I."/>
        </authorList>
    </citation>
    <scope>NUCLEOTIDE SEQUENCE [LARGE SCALE GENOMIC DNA]</scope>
    <source>
        <strain evidence="2 3">ShoR14</strain>
    </source>
</reference>
<dbReference type="AlphaFoldDB" id="A0A3S7GTX8"/>
<dbReference type="EMBL" id="CP014567">
    <property type="protein sequence ID" value="AVI05730.1"/>
    <property type="molecule type" value="Genomic_DNA"/>
</dbReference>
<reference evidence="1" key="1">
    <citation type="submission" date="2016-02" db="EMBL/GenBank/DDBJ databases">
        <title>Genomic sequence of a clinical Staphylococcus hominis isolate.</title>
        <authorList>
            <person name="McClure J.M."/>
            <person name="Zhang K."/>
        </authorList>
    </citation>
    <scope>NUCLEOTIDE SEQUENCE</scope>
    <source>
        <strain evidence="1">C34847</strain>
    </source>
</reference>
<evidence type="ECO:0000313" key="2">
    <source>
        <dbReference type="EMBL" id="MCM5673232.1"/>
    </source>
</evidence>
<accession>A0A3S7GTX8</accession>
<organism evidence="1">
    <name type="scientific">Staphylococcus hominis</name>
    <dbReference type="NCBI Taxonomy" id="1290"/>
    <lineage>
        <taxon>Bacteria</taxon>
        <taxon>Bacillati</taxon>
        <taxon>Bacillota</taxon>
        <taxon>Bacilli</taxon>
        <taxon>Bacillales</taxon>
        <taxon>Staphylococcaceae</taxon>
        <taxon>Staphylococcus</taxon>
    </lineage>
</organism>
<dbReference type="RefSeq" id="WP_017175890.1">
    <property type="nucleotide sequence ID" value="NZ_CAXOJL010000010.1"/>
</dbReference>